<feature type="signal peptide" evidence="2">
    <location>
        <begin position="1"/>
        <end position="17"/>
    </location>
</feature>
<feature type="domain" description="Exostosin GT47" evidence="3">
    <location>
        <begin position="261"/>
        <end position="414"/>
    </location>
</feature>
<dbReference type="AlphaFoldDB" id="A0A7S1F945"/>
<comment type="similarity">
    <text evidence="1">Belongs to the glycosyltransferase 47 family.</text>
</comment>
<reference evidence="4" key="1">
    <citation type="submission" date="2021-01" db="EMBL/GenBank/DDBJ databases">
        <authorList>
            <person name="Corre E."/>
            <person name="Pelletier E."/>
            <person name="Niang G."/>
            <person name="Scheremetjew M."/>
            <person name="Finn R."/>
            <person name="Kale V."/>
            <person name="Holt S."/>
            <person name="Cochrane G."/>
            <person name="Meng A."/>
            <person name="Brown T."/>
            <person name="Cohen L."/>
        </authorList>
    </citation>
    <scope>NUCLEOTIDE SEQUENCE</scope>
</reference>
<gene>
    <name evidence="4" type="ORF">NSCI0253_LOCUS25430</name>
</gene>
<dbReference type="InterPro" id="IPR004263">
    <property type="entry name" value="Exostosin"/>
</dbReference>
<feature type="chain" id="PRO_5031242645" description="Exostosin GT47 domain-containing protein" evidence="2">
    <location>
        <begin position="18"/>
        <end position="484"/>
    </location>
</feature>
<organism evidence="4">
    <name type="scientific">Noctiluca scintillans</name>
    <name type="common">Sea sparkle</name>
    <name type="synonym">Red tide dinoflagellate</name>
    <dbReference type="NCBI Taxonomy" id="2966"/>
    <lineage>
        <taxon>Eukaryota</taxon>
        <taxon>Sar</taxon>
        <taxon>Alveolata</taxon>
        <taxon>Dinophyceae</taxon>
        <taxon>Noctilucales</taxon>
        <taxon>Noctilucaceae</taxon>
        <taxon>Noctiluca</taxon>
    </lineage>
</organism>
<keyword evidence="2" id="KW-0732">Signal</keyword>
<evidence type="ECO:0000256" key="1">
    <source>
        <dbReference type="ARBA" id="ARBA00010271"/>
    </source>
</evidence>
<dbReference type="InterPro" id="IPR040911">
    <property type="entry name" value="Exostosin_GT47"/>
</dbReference>
<accession>A0A7S1F945</accession>
<dbReference type="PANTHER" id="PTHR11062">
    <property type="entry name" value="EXOSTOSIN HEPARAN SULFATE GLYCOSYLTRANSFERASE -RELATED"/>
    <property type="match status" value="1"/>
</dbReference>
<dbReference type="GO" id="GO:0016757">
    <property type="term" value="F:glycosyltransferase activity"/>
    <property type="evidence" value="ECO:0007669"/>
    <property type="project" value="InterPro"/>
</dbReference>
<evidence type="ECO:0000313" key="4">
    <source>
        <dbReference type="EMBL" id="CAD8851080.1"/>
    </source>
</evidence>
<sequence length="484" mass="54079">MLPVVVLASFHVLAAGGLRVSDIQSLPGTPSVFVDEFPHVFDETPSLASLNLDMHHIYAEQVCVGHEGFVASAAPRSFCRYEAGQRDMMVDLEFHPEIVFDQFATERVLLAKWKSLSTSSPSNVDVVVVPSFQLLQLSVGGFSWGNVNYFDHVKKSLGTPQRHDEFWNQIRQRHFNTSGDATGPIIVVHMPFTFDILGPQEAMAALARQPREFVDVVVVAAIESELPKSKRFFPSHCSDSYQVELARRLRWEGVRGCPLRVTVPYTTSILDPVPFAESDGSYNASAPRPIAVLLDAKESRSEMRNALARGLERHGARHGAVFKAGCESCAAGNMWENVVHSDFCLEPPGDTLTRSHFFVAVQSGCIPVLFEAGHPQYDESTLTSWPWRQELNRAEWSSLTLPSLDYESFAVVYNWTQIAAEHRDVTQELIDMPTKDPQRFLSLRRSLDQARHLLMYRHGACHAPCQDASTALWAVVNALIESKM</sequence>
<evidence type="ECO:0000259" key="3">
    <source>
        <dbReference type="Pfam" id="PF03016"/>
    </source>
</evidence>
<name>A0A7S1F945_NOCSC</name>
<dbReference type="PANTHER" id="PTHR11062:SF281">
    <property type="entry name" value="EXOSTOSIN-LIKE 2"/>
    <property type="match status" value="1"/>
</dbReference>
<proteinExistence type="inferred from homology"/>
<dbReference type="Pfam" id="PF03016">
    <property type="entry name" value="Exostosin_GT47"/>
    <property type="match status" value="1"/>
</dbReference>
<protein>
    <recommendedName>
        <fullName evidence="3">Exostosin GT47 domain-containing protein</fullName>
    </recommendedName>
</protein>
<dbReference type="EMBL" id="HBFQ01036068">
    <property type="protein sequence ID" value="CAD8851080.1"/>
    <property type="molecule type" value="Transcribed_RNA"/>
</dbReference>
<evidence type="ECO:0000256" key="2">
    <source>
        <dbReference type="SAM" id="SignalP"/>
    </source>
</evidence>